<dbReference type="Proteomes" id="UP000291814">
    <property type="component" value="Unassembled WGS sequence"/>
</dbReference>
<protein>
    <submittedName>
        <fullName evidence="4">Uncharacterized protein</fullName>
    </submittedName>
</protein>
<evidence type="ECO:0000313" key="6">
    <source>
        <dbReference type="EMBL" id="TCF43587.1"/>
    </source>
</evidence>
<name>A0A0A6VMB5_BIFLL</name>
<dbReference type="EMBL" id="SHRR01000032">
    <property type="protein sequence ID" value="TCE83816.1"/>
    <property type="molecule type" value="Genomic_DNA"/>
</dbReference>
<dbReference type="Proteomes" id="UP000292241">
    <property type="component" value="Unassembled WGS sequence"/>
</dbReference>
<evidence type="ECO:0000313" key="10">
    <source>
        <dbReference type="Proteomes" id="UP000292241"/>
    </source>
</evidence>
<dbReference type="AlphaFoldDB" id="A0A0A6VMB5"/>
<dbReference type="EMBL" id="SHPR01000040">
    <property type="protein sequence ID" value="TCD82593.1"/>
    <property type="molecule type" value="Genomic_DNA"/>
</dbReference>
<evidence type="ECO:0000313" key="8">
    <source>
        <dbReference type="Proteomes" id="UP000291814"/>
    </source>
</evidence>
<dbReference type="RefSeq" id="WP_007055315.1">
    <property type="nucleotide sequence ID" value="NZ_BCYH01000076.1"/>
</dbReference>
<evidence type="ECO:0000313" key="9">
    <source>
        <dbReference type="Proteomes" id="UP000291881"/>
    </source>
</evidence>
<dbReference type="EMBL" id="SHPS01000034">
    <property type="protein sequence ID" value="TCD84700.1"/>
    <property type="molecule type" value="Genomic_DNA"/>
</dbReference>
<reference evidence="8 9" key="1">
    <citation type="journal article" date="2018" name="Sci. Rep.">
        <title>Genomic diversity and distribution of Bifidobacterium longum subsp. longum across the human lifespan.</title>
        <authorList>
            <person name="Odamaki T."/>
            <person name="Bottacini F."/>
            <person name="Kato K."/>
            <person name="Mitsuyama E."/>
            <person name="Yoshida K."/>
            <person name="Horigome A."/>
            <person name="Xiao J.Z."/>
            <person name="van Sinderen D."/>
        </authorList>
    </citation>
    <scope>NUCLEOTIDE SEQUENCE [LARGE SCALE GENOMIC DNA]</scope>
    <source>
        <strain evidence="2 10">MCC10008</strain>
        <strain evidence="3 9">MCC10009</strain>
        <strain evidence="4 13">MCC10015</strain>
        <strain evidence="5 8">MCC10070</strain>
        <strain evidence="6 11">MCC10102</strain>
        <strain evidence="7 12">MCC10118</strain>
    </source>
</reference>
<evidence type="ECO:0000313" key="4">
    <source>
        <dbReference type="EMBL" id="TCD95879.1"/>
    </source>
</evidence>
<evidence type="ECO:0000313" key="3">
    <source>
        <dbReference type="EMBL" id="TCD84700.1"/>
    </source>
</evidence>
<dbReference type="Proteomes" id="UP000292692">
    <property type="component" value="Unassembled WGS sequence"/>
</dbReference>
<evidence type="ECO:0000313" key="1">
    <source>
        <dbReference type="EMBL" id="GHM72651.1"/>
    </source>
</evidence>
<sequence>MGEAGNNGASGIWNENKGLYKTSDGNIEILKPEADSDGSTSTAASKGTMLIAGNSKTVALGPGGMALAPGLPLGLGWFIRRRLGLDASDILDRKLGLK</sequence>
<dbReference type="EMBL" id="BNHC01000005">
    <property type="protein sequence ID" value="GHM72651.1"/>
    <property type="molecule type" value="Genomic_DNA"/>
</dbReference>
<evidence type="ECO:0000313" key="5">
    <source>
        <dbReference type="EMBL" id="TCE83816.1"/>
    </source>
</evidence>
<reference evidence="1" key="3">
    <citation type="journal article" date="2021" name="Appl. Environ. Microbiol.">
        <title>Novel 3-O-alpha-d-Galactosyl-alpha-l-Arabinofuranosidase for the Assimilation of Gum Arabic Arabinogalactan Protein in Bifidobacterium longum subsp. longum.</title>
        <authorList>
            <person name="Sasaki Y."/>
            <person name="Horigome A."/>
            <person name="Odamaki T."/>
            <person name="Xiao J.Z."/>
            <person name="Ishiwata A."/>
            <person name="Ito Y."/>
            <person name="Kitahara K."/>
            <person name="Fujita K."/>
        </authorList>
    </citation>
    <scope>NUCLEOTIDE SEQUENCE</scope>
    <source>
        <strain evidence="1">MCC00316</strain>
    </source>
</reference>
<dbReference type="EMBL" id="SHSV01000030">
    <property type="protein sequence ID" value="TCF43587.1"/>
    <property type="molecule type" value="Genomic_DNA"/>
</dbReference>
<dbReference type="EMBL" id="SHPX01000041">
    <property type="protein sequence ID" value="TCD95879.1"/>
    <property type="molecule type" value="Genomic_DNA"/>
</dbReference>
<evidence type="ECO:0000313" key="2">
    <source>
        <dbReference type="EMBL" id="TCD82593.1"/>
    </source>
</evidence>
<dbReference type="EMBL" id="SHTH01000018">
    <property type="protein sequence ID" value="TCF68245.1"/>
    <property type="molecule type" value="Genomic_DNA"/>
</dbReference>
<evidence type="ECO:0000313" key="12">
    <source>
        <dbReference type="Proteomes" id="UP000293137"/>
    </source>
</evidence>
<evidence type="ECO:0000313" key="13">
    <source>
        <dbReference type="Proteomes" id="UP000293441"/>
    </source>
</evidence>
<dbReference type="Proteomes" id="UP000291881">
    <property type="component" value="Unassembled WGS sequence"/>
</dbReference>
<evidence type="ECO:0000313" key="11">
    <source>
        <dbReference type="Proteomes" id="UP000292692"/>
    </source>
</evidence>
<dbReference type="Proteomes" id="UP000663812">
    <property type="component" value="Unassembled WGS sequence"/>
</dbReference>
<evidence type="ECO:0000313" key="7">
    <source>
        <dbReference type="EMBL" id="TCF68245.1"/>
    </source>
</evidence>
<comment type="caution">
    <text evidence="4">The sequence shown here is derived from an EMBL/GenBank/DDBJ whole genome shotgun (WGS) entry which is preliminary data.</text>
</comment>
<proteinExistence type="predicted"/>
<organism evidence="4 13">
    <name type="scientific">Bifidobacterium longum subsp. longum</name>
    <dbReference type="NCBI Taxonomy" id="1679"/>
    <lineage>
        <taxon>Bacteria</taxon>
        <taxon>Bacillati</taxon>
        <taxon>Actinomycetota</taxon>
        <taxon>Actinomycetes</taxon>
        <taxon>Bifidobacteriales</taxon>
        <taxon>Bifidobacteriaceae</taxon>
        <taxon>Bifidobacterium</taxon>
    </lineage>
</organism>
<reference evidence="4" key="2">
    <citation type="submission" date="2019-02" db="EMBL/GenBank/DDBJ databases">
        <authorList>
            <person name="Odamaki T."/>
        </authorList>
    </citation>
    <scope>NUCLEOTIDE SEQUENCE</scope>
    <source>
        <strain evidence="2">MCC10008</strain>
        <strain evidence="3">MCC10009</strain>
        <strain evidence="4">MCC10015</strain>
        <strain evidence="5">MCC10070</strain>
        <strain evidence="6">MCC10102</strain>
        <strain evidence="7">MCC10118</strain>
    </source>
</reference>
<dbReference type="Proteomes" id="UP000293137">
    <property type="component" value="Unassembled WGS sequence"/>
</dbReference>
<gene>
    <name evidence="1" type="ORF">MCC00316_09410</name>
    <name evidence="2" type="ORF">MCC10008_1691</name>
    <name evidence="3" type="ORF">MCC10009_1708</name>
    <name evidence="4" type="ORF">MCC10015_1790</name>
    <name evidence="5" type="ORF">MCC10070_1770</name>
    <name evidence="6" type="ORF">MCC10102_1811</name>
    <name evidence="7" type="ORF">MCC10118_1659</name>
</gene>
<dbReference type="Proteomes" id="UP000293441">
    <property type="component" value="Unassembled WGS sequence"/>
</dbReference>
<accession>A0A0A6VMB5</accession>